<dbReference type="EMBL" id="KN824294">
    <property type="protein sequence ID" value="KIM28235.1"/>
    <property type="molecule type" value="Genomic_DNA"/>
</dbReference>
<organism evidence="11 12">
    <name type="scientific">Serendipita vermifera MAFF 305830</name>
    <dbReference type="NCBI Taxonomy" id="933852"/>
    <lineage>
        <taxon>Eukaryota</taxon>
        <taxon>Fungi</taxon>
        <taxon>Dikarya</taxon>
        <taxon>Basidiomycota</taxon>
        <taxon>Agaricomycotina</taxon>
        <taxon>Agaricomycetes</taxon>
        <taxon>Sebacinales</taxon>
        <taxon>Serendipitaceae</taxon>
        <taxon>Serendipita</taxon>
    </lineage>
</organism>
<comment type="cofactor">
    <cofactor evidence="1 9">
        <name>heme</name>
        <dbReference type="ChEBI" id="CHEBI:30413"/>
    </cofactor>
</comment>
<evidence type="ECO:0000256" key="7">
    <source>
        <dbReference type="ARBA" id="ARBA00023004"/>
    </source>
</evidence>
<dbReference type="CDD" id="cd11069">
    <property type="entry name" value="CYP_FUM15-like"/>
    <property type="match status" value="1"/>
</dbReference>
<evidence type="ECO:0000256" key="6">
    <source>
        <dbReference type="ARBA" id="ARBA00023002"/>
    </source>
</evidence>
<dbReference type="HOGENOM" id="CLU_001570_5_11_1"/>
<sequence length="553" mass="61778">MSHIVQTILSYLPGATIYTKALVLGLFGYVSFTSIGIVKRVVRPYFSPLRAVKGPGGGTFLRGHFPEIRSVEEAGSWHREQMNKYGHVWVHKAGFNQDRLVTTDLKALHYVMNNSMAYHKPEEARYILGELLGEGLLFSEGADHKRQRRIMNPAFGIIHIREMTGIFVSKSSEARTIFLNTSCANESTVVDMVSYLSCTTLDIIGLAGFDYSFDSLSHLANNDRNGSELASAFNKLLASAKFSTLTILKVVFPVLRMITFDERSRTVNQNKAVISRIGKQLIEEKRRALQSSNEDGRAKDLLTLLIKANLADANEGGDRQLSDEEMVNQIPTFLIAGHETTSTATSWGLYSLAMHPDVQQKLREELLGLPTEQPTMEDLNSLAYLDMVIREILRVHSVIAATARVASHEDIIPLDTPFTDKYGKVHDGIHVKKGDTIVIPVKVVNTLESIWGPDALEFNPDRWLNPPKATQGIPGVWGNQLTFLGGPRACIGFRFAIVEMKALLFSLIRSFEFELAVSPDQVIQRASLVTRPVLRSEPEKGFQLPMRIRRVRT</sequence>
<name>A0A0C3AUJ3_SERVB</name>
<comment type="pathway">
    <text evidence="2">Secondary metabolite biosynthesis.</text>
</comment>
<evidence type="ECO:0000313" key="11">
    <source>
        <dbReference type="EMBL" id="KIM28235.1"/>
    </source>
</evidence>
<dbReference type="PANTHER" id="PTHR24305">
    <property type="entry name" value="CYTOCHROME P450"/>
    <property type="match status" value="1"/>
</dbReference>
<dbReference type="Gene3D" id="1.10.630.10">
    <property type="entry name" value="Cytochrome P450"/>
    <property type="match status" value="1"/>
</dbReference>
<keyword evidence="6" id="KW-0560">Oxidoreductase</keyword>
<dbReference type="AlphaFoldDB" id="A0A0C3AUJ3"/>
<accession>A0A0C3AUJ3</accession>
<comment type="similarity">
    <text evidence="3">Belongs to the cytochrome P450 family.</text>
</comment>
<evidence type="ECO:0000256" key="2">
    <source>
        <dbReference type="ARBA" id="ARBA00005179"/>
    </source>
</evidence>
<reference evidence="11 12" key="1">
    <citation type="submission" date="2014-04" db="EMBL/GenBank/DDBJ databases">
        <authorList>
            <consortium name="DOE Joint Genome Institute"/>
            <person name="Kuo A."/>
            <person name="Zuccaro A."/>
            <person name="Kohler A."/>
            <person name="Nagy L.G."/>
            <person name="Floudas D."/>
            <person name="Copeland A."/>
            <person name="Barry K.W."/>
            <person name="Cichocki N."/>
            <person name="Veneault-Fourrey C."/>
            <person name="LaButti K."/>
            <person name="Lindquist E.A."/>
            <person name="Lipzen A."/>
            <person name="Lundell T."/>
            <person name="Morin E."/>
            <person name="Murat C."/>
            <person name="Sun H."/>
            <person name="Tunlid A."/>
            <person name="Henrissat B."/>
            <person name="Grigoriev I.V."/>
            <person name="Hibbett D.S."/>
            <person name="Martin F."/>
            <person name="Nordberg H.P."/>
            <person name="Cantor M.N."/>
            <person name="Hua S.X."/>
        </authorList>
    </citation>
    <scope>NUCLEOTIDE SEQUENCE [LARGE SCALE GENOMIC DNA]</scope>
    <source>
        <strain evidence="11 12">MAFF 305830</strain>
    </source>
</reference>
<feature type="transmembrane region" description="Helical" evidence="10">
    <location>
        <begin position="17"/>
        <end position="38"/>
    </location>
</feature>
<keyword evidence="8" id="KW-0503">Monooxygenase</keyword>
<dbReference type="InterPro" id="IPR036396">
    <property type="entry name" value="Cyt_P450_sf"/>
</dbReference>
<evidence type="ECO:0000313" key="12">
    <source>
        <dbReference type="Proteomes" id="UP000054097"/>
    </source>
</evidence>
<dbReference type="PANTHER" id="PTHR24305:SF166">
    <property type="entry name" value="CYTOCHROME P450 12A4, MITOCHONDRIAL-RELATED"/>
    <property type="match status" value="1"/>
</dbReference>
<keyword evidence="10" id="KW-1133">Transmembrane helix</keyword>
<evidence type="ECO:0000256" key="3">
    <source>
        <dbReference type="ARBA" id="ARBA00010617"/>
    </source>
</evidence>
<dbReference type="GO" id="GO:0020037">
    <property type="term" value="F:heme binding"/>
    <property type="evidence" value="ECO:0007669"/>
    <property type="project" value="InterPro"/>
</dbReference>
<keyword evidence="12" id="KW-1185">Reference proteome</keyword>
<dbReference type="OrthoDB" id="1470350at2759"/>
<evidence type="ECO:0000256" key="4">
    <source>
        <dbReference type="ARBA" id="ARBA00022617"/>
    </source>
</evidence>
<dbReference type="PRINTS" id="PR00463">
    <property type="entry name" value="EP450I"/>
</dbReference>
<dbReference type="SUPFAM" id="SSF48264">
    <property type="entry name" value="Cytochrome P450"/>
    <property type="match status" value="1"/>
</dbReference>
<dbReference type="STRING" id="933852.A0A0C3AUJ3"/>
<proteinExistence type="inferred from homology"/>
<feature type="binding site" description="axial binding residue" evidence="9">
    <location>
        <position position="490"/>
    </location>
    <ligand>
        <name>heme</name>
        <dbReference type="ChEBI" id="CHEBI:30413"/>
    </ligand>
    <ligandPart>
        <name>Fe</name>
        <dbReference type="ChEBI" id="CHEBI:18248"/>
    </ligandPart>
</feature>
<gene>
    <name evidence="11" type="ORF">M408DRAFT_70205</name>
</gene>
<keyword evidence="7 9" id="KW-0408">Iron</keyword>
<dbReference type="Proteomes" id="UP000054097">
    <property type="component" value="Unassembled WGS sequence"/>
</dbReference>
<evidence type="ECO:0008006" key="13">
    <source>
        <dbReference type="Google" id="ProtNLM"/>
    </source>
</evidence>
<evidence type="ECO:0000256" key="9">
    <source>
        <dbReference type="PIRSR" id="PIRSR602401-1"/>
    </source>
</evidence>
<keyword evidence="10" id="KW-0812">Transmembrane</keyword>
<dbReference type="InterPro" id="IPR002401">
    <property type="entry name" value="Cyt_P450_E_grp-I"/>
</dbReference>
<dbReference type="PRINTS" id="PR00385">
    <property type="entry name" value="P450"/>
</dbReference>
<evidence type="ECO:0000256" key="10">
    <source>
        <dbReference type="SAM" id="Phobius"/>
    </source>
</evidence>
<dbReference type="GO" id="GO:0004497">
    <property type="term" value="F:monooxygenase activity"/>
    <property type="evidence" value="ECO:0007669"/>
    <property type="project" value="UniProtKB-KW"/>
</dbReference>
<keyword evidence="5 9" id="KW-0479">Metal-binding</keyword>
<evidence type="ECO:0000256" key="8">
    <source>
        <dbReference type="ARBA" id="ARBA00023033"/>
    </source>
</evidence>
<dbReference type="Pfam" id="PF00067">
    <property type="entry name" value="p450"/>
    <property type="match status" value="1"/>
</dbReference>
<reference evidence="12" key="2">
    <citation type="submission" date="2015-01" db="EMBL/GenBank/DDBJ databases">
        <title>Evolutionary Origins and Diversification of the Mycorrhizal Mutualists.</title>
        <authorList>
            <consortium name="DOE Joint Genome Institute"/>
            <consortium name="Mycorrhizal Genomics Consortium"/>
            <person name="Kohler A."/>
            <person name="Kuo A."/>
            <person name="Nagy L.G."/>
            <person name="Floudas D."/>
            <person name="Copeland A."/>
            <person name="Barry K.W."/>
            <person name="Cichocki N."/>
            <person name="Veneault-Fourrey C."/>
            <person name="LaButti K."/>
            <person name="Lindquist E.A."/>
            <person name="Lipzen A."/>
            <person name="Lundell T."/>
            <person name="Morin E."/>
            <person name="Murat C."/>
            <person name="Riley R."/>
            <person name="Ohm R."/>
            <person name="Sun H."/>
            <person name="Tunlid A."/>
            <person name="Henrissat B."/>
            <person name="Grigoriev I.V."/>
            <person name="Hibbett D.S."/>
            <person name="Martin F."/>
        </authorList>
    </citation>
    <scope>NUCLEOTIDE SEQUENCE [LARGE SCALE GENOMIC DNA]</scope>
    <source>
        <strain evidence="12">MAFF 305830</strain>
    </source>
</reference>
<evidence type="ECO:0000256" key="1">
    <source>
        <dbReference type="ARBA" id="ARBA00001971"/>
    </source>
</evidence>
<protein>
    <recommendedName>
        <fullName evidence="13">Cytochrome P450</fullName>
    </recommendedName>
</protein>
<evidence type="ECO:0000256" key="5">
    <source>
        <dbReference type="ARBA" id="ARBA00022723"/>
    </source>
</evidence>
<keyword evidence="4 9" id="KW-0349">Heme</keyword>
<keyword evidence="10" id="KW-0472">Membrane</keyword>
<dbReference type="GO" id="GO:0016705">
    <property type="term" value="F:oxidoreductase activity, acting on paired donors, with incorporation or reduction of molecular oxygen"/>
    <property type="evidence" value="ECO:0007669"/>
    <property type="project" value="InterPro"/>
</dbReference>
<dbReference type="GO" id="GO:0005506">
    <property type="term" value="F:iron ion binding"/>
    <property type="evidence" value="ECO:0007669"/>
    <property type="project" value="InterPro"/>
</dbReference>
<dbReference type="InterPro" id="IPR050121">
    <property type="entry name" value="Cytochrome_P450_monoxygenase"/>
</dbReference>
<dbReference type="InterPro" id="IPR001128">
    <property type="entry name" value="Cyt_P450"/>
</dbReference>